<evidence type="ECO:0000313" key="16">
    <source>
        <dbReference type="EMBL" id="KAK9058120.1"/>
    </source>
</evidence>
<protein>
    <recommendedName>
        <fullName evidence="13">DNA topoisomerase 2</fullName>
        <ecNumber evidence="13">5.6.2.2</ecNumber>
    </recommendedName>
</protein>
<comment type="function">
    <text evidence="13">Control of topological states of DNA by transient breakage and subsequent rejoining of DNA strands. Topoisomerase II makes double-strand breaks.</text>
</comment>
<evidence type="ECO:0000256" key="8">
    <source>
        <dbReference type="ARBA" id="ARBA00022842"/>
    </source>
</evidence>
<name>A0AAP0CK02_9ASTR</name>
<dbReference type="GO" id="GO:0000712">
    <property type="term" value="P:resolution of meiotic recombination intermediates"/>
    <property type="evidence" value="ECO:0007669"/>
    <property type="project" value="TreeGrafter"/>
</dbReference>
<evidence type="ECO:0000259" key="15">
    <source>
        <dbReference type="PROSITE" id="PS52040"/>
    </source>
</evidence>
<feature type="compositionally biased region" description="Basic and acidic residues" evidence="14">
    <location>
        <begin position="916"/>
        <end position="935"/>
    </location>
</feature>
<proteinExistence type="inferred from homology"/>
<dbReference type="PRINTS" id="PR01158">
    <property type="entry name" value="TOPISMRASEII"/>
</dbReference>
<evidence type="ECO:0000256" key="7">
    <source>
        <dbReference type="ARBA" id="ARBA00022840"/>
    </source>
</evidence>
<dbReference type="SUPFAM" id="SSF56719">
    <property type="entry name" value="Type II DNA topoisomerase"/>
    <property type="match status" value="1"/>
</dbReference>
<dbReference type="InterPro" id="IPR031660">
    <property type="entry name" value="TOPRIM_C"/>
</dbReference>
<dbReference type="InterPro" id="IPR013757">
    <property type="entry name" value="Topo_IIA_A_a_sf"/>
</dbReference>
<dbReference type="SMART" id="SM00433">
    <property type="entry name" value="TOP2c"/>
    <property type="match status" value="1"/>
</dbReference>
<feature type="compositionally biased region" description="Acidic residues" evidence="14">
    <location>
        <begin position="778"/>
        <end position="789"/>
    </location>
</feature>
<gene>
    <name evidence="16" type="ORF">SSX86_022960</name>
</gene>
<dbReference type="SUPFAM" id="SSF55874">
    <property type="entry name" value="ATPase domain of HSP90 chaperone/DNA topoisomerase II/histidine kinase"/>
    <property type="match status" value="1"/>
</dbReference>
<dbReference type="GO" id="GO:0005524">
    <property type="term" value="F:ATP binding"/>
    <property type="evidence" value="ECO:0007669"/>
    <property type="project" value="UniProtKB-UniRule"/>
</dbReference>
<keyword evidence="10 12" id="KW-0238">DNA-binding</keyword>
<keyword evidence="6 13" id="KW-0547">Nucleotide-binding</keyword>
<evidence type="ECO:0000256" key="4">
    <source>
        <dbReference type="ARBA" id="ARBA00011080"/>
    </source>
</evidence>
<dbReference type="CDD" id="cd03365">
    <property type="entry name" value="TOPRIM_TopoIIA"/>
    <property type="match status" value="1"/>
</dbReference>
<sequence>MVRRPISYVPGLYKIFEEILVNAVDNKQRDPKMDSIKVNIDVEENLISVFNNGDGIPDETTSGRNGYGAKLANIFSIEFTIETVDGKRNRRYKQVFTSNMGKKSEPTITKCKNSENWTMVTFKPDLSKFGMICLEEDVVALMKKRVVDLAGCLGKTVKVELDGKRVPPKTFEDYVKLYLEQSLDTLRIYEKVSFVNNIATIKGGTHVDYITNQIANHLVAVVKKQNKYATIKAHNVKNCLWVLVNALIDNPAFDSQTKETLTIKSSSFGSTCELSPEFLKKVAKSDVVKKVMSWVQFKQHNDLKKTDEGDSAKALAMSGLSVVGQDYYGVFPLRGKLLNVREASPKQLHENAEIHNNKKILGLQHGKTYDNVKSLRYGHLMIMAHQDHDGSHIKGLLINFLHSFWPSLLTVPEFVLEFIIPIVKATNKKTKNVISFYTMSEYEAWKENLGHKAREFKIKYYKAGTYFDSKEKHIPYHDFIKLILFSMADLQRSIPSMVNGLKPCQRKILFCVFKKPIFQEVKVAQFSGYVSKHFAYHHGEQCHVSTIIGMAQNFVGSNNINLLYPSEQFGTRQIGGKDHASGRYIYTKLSPITRHPFHKADELLLDYLNEDGQSIEPTWFIPIIPMVLEYNAHKDDTTVHFEIIMTVDKMNKAKQEGLLKKFKLTTNLSTSNMHLFDANGVIKKYDTPEQILENFFHLRLDFYEKRKTALLRELGKASLQLENKVRFIKEVVEGTLVVSNRKKAKLCAELKVKGYTPLPKEAVLEASIAGVVDHVEGSDETEDGSDPETAEVAVEEKPVGGTASKTIPRTEYDYLLSMAIGTLTYEKMQQLWNERDTKKAEFDELTNTPSKSLWLRDLDALNNQLDEQDKRDAKDEVERGKQQEKARAKGLGGGNVNVPAPKPRGKAAGPKKAPAKSKDDNEIGELEDRLAKHNIESSPDLEVPKKKPPTKRAAAARKKATIISNDDDEDEDENDMSKC</sequence>
<keyword evidence="9 12" id="KW-0799">Topoisomerase</keyword>
<dbReference type="InterPro" id="IPR002205">
    <property type="entry name" value="Topo_IIA_dom_A"/>
</dbReference>
<dbReference type="InterPro" id="IPR013759">
    <property type="entry name" value="Topo_IIA_B_C"/>
</dbReference>
<dbReference type="CDD" id="cd03481">
    <property type="entry name" value="TopoIIA_Trans_ScTopoIIA"/>
    <property type="match status" value="1"/>
</dbReference>
<dbReference type="InterPro" id="IPR013758">
    <property type="entry name" value="Topo_IIA_A/C_ab"/>
</dbReference>
<dbReference type="InterPro" id="IPR001241">
    <property type="entry name" value="Topo_IIA"/>
</dbReference>
<dbReference type="SUPFAM" id="SSF54211">
    <property type="entry name" value="Ribosomal protein S5 domain 2-like"/>
    <property type="match status" value="1"/>
</dbReference>
<dbReference type="Gene3D" id="1.10.268.10">
    <property type="entry name" value="Topoisomerase, domain 3"/>
    <property type="match status" value="1"/>
</dbReference>
<feature type="region of interest" description="Disordered" evidence="14">
    <location>
        <begin position="776"/>
        <end position="804"/>
    </location>
</feature>
<comment type="catalytic activity">
    <reaction evidence="1 12 13">
        <text>ATP-dependent breakage, passage and rejoining of double-stranded DNA.</text>
        <dbReference type="EC" id="5.6.2.2"/>
    </reaction>
</comment>
<dbReference type="PANTHER" id="PTHR10169:SF38">
    <property type="entry name" value="DNA TOPOISOMERASE 2"/>
    <property type="match status" value="1"/>
</dbReference>
<feature type="compositionally biased region" description="Acidic residues" evidence="14">
    <location>
        <begin position="965"/>
        <end position="979"/>
    </location>
</feature>
<accession>A0AAP0CK02</accession>
<evidence type="ECO:0000256" key="10">
    <source>
        <dbReference type="ARBA" id="ARBA00023125"/>
    </source>
</evidence>
<dbReference type="GO" id="GO:0006265">
    <property type="term" value="P:DNA topological change"/>
    <property type="evidence" value="ECO:0007669"/>
    <property type="project" value="UniProtKB-UniRule"/>
</dbReference>
<dbReference type="Gene3D" id="3.30.1490.30">
    <property type="match status" value="1"/>
</dbReference>
<dbReference type="Pfam" id="PF00204">
    <property type="entry name" value="DNA_gyraseB"/>
    <property type="match status" value="1"/>
</dbReference>
<evidence type="ECO:0000256" key="14">
    <source>
        <dbReference type="SAM" id="MobiDB-lite"/>
    </source>
</evidence>
<feature type="domain" description="Topo IIA-type catalytic" evidence="15">
    <location>
        <begin position="494"/>
        <end position="628"/>
    </location>
</feature>
<feature type="region of interest" description="Disordered" evidence="14">
    <location>
        <begin position="865"/>
        <end position="979"/>
    </location>
</feature>
<keyword evidence="7 13" id="KW-0067">ATP-binding</keyword>
<comment type="cofactor">
    <cofactor evidence="2">
        <name>Ca(2+)</name>
        <dbReference type="ChEBI" id="CHEBI:29108"/>
    </cofactor>
</comment>
<dbReference type="InterPro" id="IPR014721">
    <property type="entry name" value="Ribsml_uS5_D2-typ_fold_subgr"/>
</dbReference>
<dbReference type="AlphaFoldDB" id="A0AAP0CK02"/>
<dbReference type="PRINTS" id="PR00418">
    <property type="entry name" value="TPI2FAMILY"/>
</dbReference>
<dbReference type="GO" id="GO:0046872">
    <property type="term" value="F:metal ion binding"/>
    <property type="evidence" value="ECO:0007669"/>
    <property type="project" value="UniProtKB-KW"/>
</dbReference>
<comment type="cofactor">
    <cofactor evidence="3">
        <name>Mg(2+)</name>
        <dbReference type="ChEBI" id="CHEBI:18420"/>
    </cofactor>
</comment>
<dbReference type="InterPro" id="IPR001154">
    <property type="entry name" value="TopoII_euk"/>
</dbReference>
<reference evidence="16 17" key="1">
    <citation type="submission" date="2024-04" db="EMBL/GenBank/DDBJ databases">
        <title>The reference genome of an endangered Asteraceae, Deinandra increscens subsp. villosa, native to the Central Coast of California.</title>
        <authorList>
            <person name="Guilliams M."/>
            <person name="Hasenstab-Lehman K."/>
            <person name="Meyer R."/>
            <person name="Mcevoy S."/>
        </authorList>
    </citation>
    <scope>NUCLEOTIDE SEQUENCE [LARGE SCALE GENOMIC DNA]</scope>
    <source>
        <tissue evidence="16">Leaf</tissue>
    </source>
</reference>
<feature type="compositionally biased region" description="Basic and acidic residues" evidence="14">
    <location>
        <begin position="867"/>
        <end position="887"/>
    </location>
</feature>
<keyword evidence="17" id="KW-1185">Reference proteome</keyword>
<evidence type="ECO:0000256" key="2">
    <source>
        <dbReference type="ARBA" id="ARBA00001913"/>
    </source>
</evidence>
<dbReference type="GO" id="GO:0003677">
    <property type="term" value="F:DNA binding"/>
    <property type="evidence" value="ECO:0007669"/>
    <property type="project" value="UniProtKB-UniRule"/>
</dbReference>
<comment type="similarity">
    <text evidence="4 13">Belongs to the type II topoisomerase family.</text>
</comment>
<dbReference type="Gene3D" id="3.40.50.670">
    <property type="match status" value="1"/>
</dbReference>
<dbReference type="EMBL" id="JBCNJP010000023">
    <property type="protein sequence ID" value="KAK9058120.1"/>
    <property type="molecule type" value="Genomic_DNA"/>
</dbReference>
<dbReference type="GO" id="GO:0000819">
    <property type="term" value="P:sister chromatid segregation"/>
    <property type="evidence" value="ECO:0007669"/>
    <property type="project" value="TreeGrafter"/>
</dbReference>
<dbReference type="InterPro" id="IPR050634">
    <property type="entry name" value="DNA_Topoisomerase_II"/>
</dbReference>
<dbReference type="InterPro" id="IPR036890">
    <property type="entry name" value="HATPase_C_sf"/>
</dbReference>
<keyword evidence="5" id="KW-0479">Metal-binding</keyword>
<evidence type="ECO:0000256" key="12">
    <source>
        <dbReference type="PROSITE-ProRule" id="PRU01384"/>
    </source>
</evidence>
<organism evidence="16 17">
    <name type="scientific">Deinandra increscens subsp. villosa</name>
    <dbReference type="NCBI Taxonomy" id="3103831"/>
    <lineage>
        <taxon>Eukaryota</taxon>
        <taxon>Viridiplantae</taxon>
        <taxon>Streptophyta</taxon>
        <taxon>Embryophyta</taxon>
        <taxon>Tracheophyta</taxon>
        <taxon>Spermatophyta</taxon>
        <taxon>Magnoliopsida</taxon>
        <taxon>eudicotyledons</taxon>
        <taxon>Gunneridae</taxon>
        <taxon>Pentapetalae</taxon>
        <taxon>asterids</taxon>
        <taxon>campanulids</taxon>
        <taxon>Asterales</taxon>
        <taxon>Asteraceae</taxon>
        <taxon>Asteroideae</taxon>
        <taxon>Heliantheae alliance</taxon>
        <taxon>Madieae</taxon>
        <taxon>Madiinae</taxon>
        <taxon>Deinandra</taxon>
    </lineage>
</organism>
<evidence type="ECO:0000256" key="9">
    <source>
        <dbReference type="ARBA" id="ARBA00023029"/>
    </source>
</evidence>
<dbReference type="SMART" id="SM00434">
    <property type="entry name" value="TOP4c"/>
    <property type="match status" value="1"/>
</dbReference>
<keyword evidence="8" id="KW-0460">Magnesium</keyword>
<dbReference type="Gene3D" id="3.30.230.10">
    <property type="match status" value="1"/>
</dbReference>
<feature type="compositionally biased region" description="Basic residues" evidence="14">
    <location>
        <begin position="946"/>
        <end position="960"/>
    </location>
</feature>
<dbReference type="InterPro" id="IPR013760">
    <property type="entry name" value="Topo_IIA-like_dom_sf"/>
</dbReference>
<comment type="subunit">
    <text evidence="13">Homodimer.</text>
</comment>
<evidence type="ECO:0000256" key="13">
    <source>
        <dbReference type="RuleBase" id="RU362094"/>
    </source>
</evidence>
<evidence type="ECO:0000313" key="17">
    <source>
        <dbReference type="Proteomes" id="UP001408789"/>
    </source>
</evidence>
<dbReference type="PROSITE" id="PS52040">
    <property type="entry name" value="TOPO_IIA"/>
    <property type="match status" value="1"/>
</dbReference>
<evidence type="ECO:0000256" key="3">
    <source>
        <dbReference type="ARBA" id="ARBA00001946"/>
    </source>
</evidence>
<evidence type="ECO:0000256" key="1">
    <source>
        <dbReference type="ARBA" id="ARBA00000185"/>
    </source>
</evidence>
<dbReference type="InterPro" id="IPR034157">
    <property type="entry name" value="TOPRIM_TopoII"/>
</dbReference>
<dbReference type="InterPro" id="IPR020568">
    <property type="entry name" value="Ribosomal_Su5_D2-typ_SF"/>
</dbReference>
<evidence type="ECO:0000256" key="6">
    <source>
        <dbReference type="ARBA" id="ARBA00022741"/>
    </source>
</evidence>
<dbReference type="Gene3D" id="3.30.565.10">
    <property type="entry name" value="Histidine kinase-like ATPase, C-terminal domain"/>
    <property type="match status" value="2"/>
</dbReference>
<feature type="active site" description="O-(5'-phospho-DNA)-tyrosine intermediate" evidence="12">
    <location>
        <position position="584"/>
    </location>
</feature>
<dbReference type="FunFam" id="3.40.50.670:FF:000001">
    <property type="entry name" value="DNA topoisomerase 2"/>
    <property type="match status" value="1"/>
</dbReference>
<comment type="caution">
    <text evidence="16">The sequence shown here is derived from an EMBL/GenBank/DDBJ whole genome shotgun (WGS) entry which is preliminary data.</text>
</comment>
<dbReference type="Gene3D" id="3.90.199.10">
    <property type="entry name" value="Topoisomerase II, domain 5"/>
    <property type="match status" value="1"/>
</dbReference>
<dbReference type="PANTHER" id="PTHR10169">
    <property type="entry name" value="DNA TOPOISOMERASE/GYRASE"/>
    <property type="match status" value="1"/>
</dbReference>
<evidence type="ECO:0000256" key="11">
    <source>
        <dbReference type="ARBA" id="ARBA00023235"/>
    </source>
</evidence>
<dbReference type="Proteomes" id="UP001408789">
    <property type="component" value="Unassembled WGS sequence"/>
</dbReference>
<dbReference type="Pfam" id="PF16898">
    <property type="entry name" value="TOPRIM_C"/>
    <property type="match status" value="1"/>
</dbReference>
<dbReference type="InterPro" id="IPR013506">
    <property type="entry name" value="Topo_IIA_bsu_dom2"/>
</dbReference>
<evidence type="ECO:0000256" key="5">
    <source>
        <dbReference type="ARBA" id="ARBA00022723"/>
    </source>
</evidence>
<keyword evidence="11 12" id="KW-0413">Isomerase</keyword>
<dbReference type="Pfam" id="PF00521">
    <property type="entry name" value="DNA_topoisoIV"/>
    <property type="match status" value="2"/>
</dbReference>
<dbReference type="GO" id="GO:0003918">
    <property type="term" value="F:DNA topoisomerase type II (double strand cut, ATP-hydrolyzing) activity"/>
    <property type="evidence" value="ECO:0007669"/>
    <property type="project" value="UniProtKB-UniRule"/>
</dbReference>
<dbReference type="EC" id="5.6.2.2" evidence="13"/>
<dbReference type="GO" id="GO:0005634">
    <property type="term" value="C:nucleus"/>
    <property type="evidence" value="ECO:0007669"/>
    <property type="project" value="TreeGrafter"/>
</dbReference>